<accession>A0ABW4Q3M9</accession>
<feature type="transmembrane region" description="Helical" evidence="2">
    <location>
        <begin position="393"/>
        <end position="414"/>
    </location>
</feature>
<organism evidence="4 5">
    <name type="scientific">Arthrobacter flavus</name>
    <dbReference type="NCBI Taxonomy" id="95172"/>
    <lineage>
        <taxon>Bacteria</taxon>
        <taxon>Bacillati</taxon>
        <taxon>Actinomycetota</taxon>
        <taxon>Actinomycetes</taxon>
        <taxon>Micrococcales</taxon>
        <taxon>Micrococcaceae</taxon>
        <taxon>Arthrobacter</taxon>
    </lineage>
</organism>
<evidence type="ECO:0000256" key="2">
    <source>
        <dbReference type="SAM" id="Phobius"/>
    </source>
</evidence>
<feature type="transmembrane region" description="Helical" evidence="2">
    <location>
        <begin position="53"/>
        <end position="71"/>
    </location>
</feature>
<dbReference type="InterPro" id="IPR025902">
    <property type="entry name" value="LssY-like-C_dom"/>
</dbReference>
<keyword evidence="2" id="KW-0472">Membrane</keyword>
<feature type="compositionally biased region" description="Polar residues" evidence="1">
    <location>
        <begin position="1"/>
        <end position="12"/>
    </location>
</feature>
<protein>
    <submittedName>
        <fullName evidence="4">LssY C-terminal domain-containing protein</fullName>
    </submittedName>
</protein>
<dbReference type="Proteomes" id="UP001597307">
    <property type="component" value="Unassembled WGS sequence"/>
</dbReference>
<evidence type="ECO:0000259" key="3">
    <source>
        <dbReference type="Pfam" id="PF14067"/>
    </source>
</evidence>
<feature type="transmembrane region" description="Helical" evidence="2">
    <location>
        <begin position="303"/>
        <end position="323"/>
    </location>
</feature>
<feature type="transmembrane region" description="Helical" evidence="2">
    <location>
        <begin position="29"/>
        <end position="47"/>
    </location>
</feature>
<feature type="transmembrane region" description="Helical" evidence="2">
    <location>
        <begin position="368"/>
        <end position="387"/>
    </location>
</feature>
<feature type="domain" description="LssY-like C-terminal" evidence="3">
    <location>
        <begin position="81"/>
        <end position="271"/>
    </location>
</feature>
<proteinExistence type="predicted"/>
<evidence type="ECO:0000313" key="5">
    <source>
        <dbReference type="Proteomes" id="UP001597307"/>
    </source>
</evidence>
<feature type="region of interest" description="Disordered" evidence="1">
    <location>
        <begin position="1"/>
        <end position="22"/>
    </location>
</feature>
<feature type="transmembrane region" description="Helical" evidence="2">
    <location>
        <begin position="338"/>
        <end position="361"/>
    </location>
</feature>
<dbReference type="EMBL" id="JBHUGA010000011">
    <property type="protein sequence ID" value="MFD1845946.1"/>
    <property type="molecule type" value="Genomic_DNA"/>
</dbReference>
<reference evidence="5" key="1">
    <citation type="journal article" date="2019" name="Int. J. Syst. Evol. Microbiol.">
        <title>The Global Catalogue of Microorganisms (GCM) 10K type strain sequencing project: providing services to taxonomists for standard genome sequencing and annotation.</title>
        <authorList>
            <consortium name="The Broad Institute Genomics Platform"/>
            <consortium name="The Broad Institute Genome Sequencing Center for Infectious Disease"/>
            <person name="Wu L."/>
            <person name="Ma J."/>
        </authorList>
    </citation>
    <scope>NUCLEOTIDE SEQUENCE [LARGE SCALE GENOMIC DNA]</scope>
    <source>
        <strain evidence="5">JCM 11496</strain>
    </source>
</reference>
<keyword evidence="5" id="KW-1185">Reference proteome</keyword>
<keyword evidence="2" id="KW-1133">Transmembrane helix</keyword>
<evidence type="ECO:0000313" key="4">
    <source>
        <dbReference type="EMBL" id="MFD1845946.1"/>
    </source>
</evidence>
<dbReference type="RefSeq" id="WP_377959539.1">
    <property type="nucleotide sequence ID" value="NZ_JBHUGA010000011.1"/>
</dbReference>
<gene>
    <name evidence="4" type="ORF">ACFSFX_04980</name>
</gene>
<comment type="caution">
    <text evidence="4">The sequence shown here is derived from an EMBL/GenBank/DDBJ whole genome shotgun (WGS) entry which is preliminary data.</text>
</comment>
<keyword evidence="2" id="KW-0812">Transmembrane</keyword>
<evidence type="ECO:0000256" key="1">
    <source>
        <dbReference type="SAM" id="MobiDB-lite"/>
    </source>
</evidence>
<name>A0ABW4Q3M9_9MICC</name>
<feature type="region of interest" description="Disordered" evidence="1">
    <location>
        <begin position="421"/>
        <end position="446"/>
    </location>
</feature>
<dbReference type="Pfam" id="PF14067">
    <property type="entry name" value="LssY_C"/>
    <property type="match status" value="1"/>
</dbReference>
<sequence length="446" mass="48871">MLFLTMTGSPSGARTPADDEPAKGSPLDTALFVFSGLAAVWLAALLFQESFQWNHWWFTIIFWAVLAYLVLPRLHRILSRIYLPDYFIGRARTSDGLLGDPINVTVLGSEAAVHTAMMKAGWTRADEIDATSTRRIIVSTVTRRSYDEAPVSPLFVFGRQQDFAYQQEVNGNPGKRHHIRFWRCPPEWVLPGGTDVDWLAAGTYDKSVGFSLFTLQITHKIETDIDEERDYVIDSLTSSEPGATVRILRNFSTGYHSRNGGGDNIQTDGHLPVIDLRPIDVGSRSAVLASTDSRDRRPAPTTFGATLVFLRGLTALFLAVSLWTGDLTVVAGQEVNEYIPVVVGVVGAFALLELLLAWLLLRGSNRARITAMLLSVAGIITAAADVVNGGPGITLSTNLIGLGLDILLIIALTSQRSRTYAHRRSKRRLPPGPEQRLPSPRATALP</sequence>